<evidence type="ECO:0000313" key="5">
    <source>
        <dbReference type="Proteomes" id="UP000606870"/>
    </source>
</evidence>
<feature type="domain" description="DZANK-type" evidence="3">
    <location>
        <begin position="322"/>
        <end position="403"/>
    </location>
</feature>
<feature type="compositionally biased region" description="Basic and acidic residues" evidence="1">
    <location>
        <begin position="83"/>
        <end position="92"/>
    </location>
</feature>
<dbReference type="PANTHER" id="PTHR16058:SF4">
    <property type="entry name" value="DOUBLE ZINC RIBBON AND ANKYRIN REPEAT-CONTAINING PROTEIN 1"/>
    <property type="match status" value="1"/>
</dbReference>
<dbReference type="InterPro" id="IPR052481">
    <property type="entry name" value="DZAN1"/>
</dbReference>
<dbReference type="RefSeq" id="WP_186502864.1">
    <property type="nucleotide sequence ID" value="NZ_JACOGK010000013.1"/>
</dbReference>
<accession>A0ABR6VJ01</accession>
<dbReference type="PANTHER" id="PTHR16058">
    <property type="entry name" value="DOUBLE ZINC RIBBON AND ANKYRIN REPEAT-CONTAINING PROTEIN 1"/>
    <property type="match status" value="1"/>
</dbReference>
<keyword evidence="5" id="KW-1185">Reference proteome</keyword>
<feature type="transmembrane region" description="Helical" evidence="2">
    <location>
        <begin position="564"/>
        <end position="581"/>
    </location>
</feature>
<keyword evidence="2" id="KW-0472">Membrane</keyword>
<keyword evidence="2" id="KW-1133">Transmembrane helix</keyword>
<gene>
    <name evidence="4" type="ORF">H8J70_05530</name>
</gene>
<reference evidence="4 5" key="1">
    <citation type="submission" date="2020-08" db="EMBL/GenBank/DDBJ databases">
        <authorList>
            <person name="Liu C."/>
            <person name="Sun Q."/>
        </authorList>
    </citation>
    <scope>NUCLEOTIDE SEQUENCE [LARGE SCALE GENOMIC DNA]</scope>
    <source>
        <strain evidence="4 5">NSJ-59</strain>
    </source>
</reference>
<dbReference type="EMBL" id="JACOGK010000013">
    <property type="protein sequence ID" value="MBC3536707.1"/>
    <property type="molecule type" value="Genomic_DNA"/>
</dbReference>
<dbReference type="Pfam" id="PF12773">
    <property type="entry name" value="DZR"/>
    <property type="match status" value="4"/>
</dbReference>
<dbReference type="InterPro" id="IPR025874">
    <property type="entry name" value="DZR"/>
</dbReference>
<feature type="region of interest" description="Disordered" evidence="1">
    <location>
        <begin position="61"/>
        <end position="124"/>
    </location>
</feature>
<evidence type="ECO:0000256" key="2">
    <source>
        <dbReference type="SAM" id="Phobius"/>
    </source>
</evidence>
<evidence type="ECO:0000259" key="3">
    <source>
        <dbReference type="Pfam" id="PF12773"/>
    </source>
</evidence>
<feature type="domain" description="DZANK-type" evidence="3">
    <location>
        <begin position="133"/>
        <end position="214"/>
    </location>
</feature>
<feature type="domain" description="DZANK-type" evidence="3">
    <location>
        <begin position="5"/>
        <end position="54"/>
    </location>
</feature>
<name>A0ABR6VJ01_9FIRM</name>
<protein>
    <submittedName>
        <fullName evidence="4">Zinc-ribbon domain-containing protein</fullName>
    </submittedName>
</protein>
<feature type="compositionally biased region" description="Polar residues" evidence="1">
    <location>
        <begin position="108"/>
        <end position="118"/>
    </location>
</feature>
<evidence type="ECO:0000313" key="4">
    <source>
        <dbReference type="EMBL" id="MBC3536707.1"/>
    </source>
</evidence>
<evidence type="ECO:0000256" key="1">
    <source>
        <dbReference type="SAM" id="MobiDB-lite"/>
    </source>
</evidence>
<keyword evidence="2" id="KW-0812">Transmembrane</keyword>
<organism evidence="4 5">
    <name type="scientific">Megasphaera hominis</name>
    <dbReference type="NCBI Taxonomy" id="159836"/>
    <lineage>
        <taxon>Bacteria</taxon>
        <taxon>Bacillati</taxon>
        <taxon>Bacillota</taxon>
        <taxon>Negativicutes</taxon>
        <taxon>Veillonellales</taxon>
        <taxon>Veillonellaceae</taxon>
        <taxon>Megasphaera</taxon>
    </lineage>
</organism>
<comment type="caution">
    <text evidence="4">The sequence shown here is derived from an EMBL/GenBank/DDBJ whole genome shotgun (WGS) entry which is preliminary data.</text>
</comment>
<dbReference type="Proteomes" id="UP000606870">
    <property type="component" value="Unassembled WGS sequence"/>
</dbReference>
<proteinExistence type="predicted"/>
<sequence length="684" mass="70381">MSKQCTNCGAAIPDNSKFCEFCGKPVEAEKKKQPVCLHCGAPIAKGDAFCTACGTPVEAPVEEEKAEKKQPSVPEETSPAAEEPLKIVKLQEPETEPVQENDAPLENVHTSGPEQDTASAKEPAANGSTRAYCQTCGAPLAADDKFCMACGTPVAAMASGQEVVTTAAEEPLHTVKLADDVPAQGPEAKENAVTHCPSCGAVLAAEDKFCTACGAPVAATASEQEVVTAAAEEPLHTVKLADDVPAQGSETKENAVTHCLSCGAVLAADDKFCTICGAPIAATASGQEAVSAAAEEPLHTVKQADDVPAQGPEAKGNAVTHCPSCGAVLAAGDKFCTTCGAPVAATASGQEAVTAVAEEPLHIVKQAEDVPAQGPEAKGNAVTHCPSCGAVLAAGDKFCTTCGVPVAATASGQEAVSAAAEEPLHIVKLADDVPAQGTEFKETAVTHCPSCGAVLAADDTFCTTCGAPVEAKPAVPEAAATSKTLYCHSCGAVVNAGDTFCASCGAPIRAVSKVRQGNDPLPVVHLHDEIPPHTGSSGQPGTGSAGVPPVADGAELLVKNIKPLLSVIAAIAAILFLLFKFSSGGAVQEVKEMKFHDFSTTVTIGQAFDRRFEEEDWSSEGSGKVKTVIFKGRDKDTGKMWKVYFKVTEGKEYYQCEVTKIVVDQTVSTNNWDVGRLLTYIYDG</sequence>
<feature type="domain" description="DZANK-type" evidence="3">
    <location>
        <begin position="448"/>
        <end position="505"/>
    </location>
</feature>